<dbReference type="InterPro" id="IPR036565">
    <property type="entry name" value="Mur-like_cat_sf"/>
</dbReference>
<dbReference type="EMBL" id="MHCR01000003">
    <property type="protein sequence ID" value="OGY26035.1"/>
    <property type="molecule type" value="Genomic_DNA"/>
</dbReference>
<evidence type="ECO:0000313" key="3">
    <source>
        <dbReference type="EMBL" id="OGY26035.1"/>
    </source>
</evidence>
<dbReference type="GO" id="GO:0016881">
    <property type="term" value="F:acid-amino acid ligase activity"/>
    <property type="evidence" value="ECO:0007669"/>
    <property type="project" value="InterPro"/>
</dbReference>
<dbReference type="SUPFAM" id="SSF53623">
    <property type="entry name" value="MurD-like peptide ligases, catalytic domain"/>
    <property type="match status" value="1"/>
</dbReference>
<reference evidence="3 4" key="1">
    <citation type="journal article" date="2016" name="Nat. Commun.">
        <title>Thousands of microbial genomes shed light on interconnected biogeochemical processes in an aquifer system.</title>
        <authorList>
            <person name="Anantharaman K."/>
            <person name="Brown C.T."/>
            <person name="Hug L.A."/>
            <person name="Sharon I."/>
            <person name="Castelle C.J."/>
            <person name="Probst A.J."/>
            <person name="Thomas B.C."/>
            <person name="Singh A."/>
            <person name="Wilkins M.J."/>
            <person name="Karaoz U."/>
            <person name="Brodie E.L."/>
            <person name="Williams K.H."/>
            <person name="Hubbard S.S."/>
            <person name="Banfield J.F."/>
        </authorList>
    </citation>
    <scope>NUCLEOTIDE SEQUENCE [LARGE SCALE GENOMIC DNA]</scope>
</reference>
<comment type="caution">
    <text evidence="3">The sequence shown here is derived from an EMBL/GenBank/DDBJ whole genome shotgun (WGS) entry which is preliminary data.</text>
</comment>
<protein>
    <recommendedName>
        <fullName evidence="5">UDP-N-acetylmuramate--L-alanine ligase</fullName>
    </recommendedName>
</protein>
<gene>
    <name evidence="3" type="ORF">A2134_01645</name>
</gene>
<dbReference type="PANTHER" id="PTHR43445:SF3">
    <property type="entry name" value="UDP-N-ACETYLMURAMATE--L-ALANINE LIGASE"/>
    <property type="match status" value="1"/>
</dbReference>
<dbReference type="InterPro" id="IPR013221">
    <property type="entry name" value="Mur_ligase_cen"/>
</dbReference>
<name>A0A1G1WEA7_9BACT</name>
<organism evidence="3 4">
    <name type="scientific">Candidatus Woykebacteria bacterium RBG_16_39_9b</name>
    <dbReference type="NCBI Taxonomy" id="1802595"/>
    <lineage>
        <taxon>Bacteria</taxon>
        <taxon>Candidatus Woykeibacteriota</taxon>
    </lineage>
</organism>
<feature type="domain" description="Mur ligase C-terminal" evidence="1">
    <location>
        <begin position="221"/>
        <end position="351"/>
    </location>
</feature>
<dbReference type="STRING" id="1802595.A2134_01645"/>
<accession>A0A1G1WEA7</accession>
<sequence length="368" mass="40993">INDIDVLVFSPAILSLDPENKEISQSRDKLIPTMTWQQFIGRHLLKDKFVIALAGTHGKSTTAAMVGQILEYSGFDPTVVLGAKVIAWGKNHRVGKSVYFVIEADEYNNNFLNYHPSVVGVTSLEYDHPEFFKNLDQVKNSFEQFVAGMKENSTLILGPRVDLANTKGSTKKTTRLKNLRLKVIGRFNQTNAVVAAAVCREFGIGEEAIKSSLQKFEGIERRFEFKGEEKGVLVFDDYAHHPTAIKAILEAAREKFKENRIWVVFQPHLFSRVRAFFEDFAAALGSTDVDEVILLPVFAAREKDSGDVGSKQLATAIKGKKAKYLEDFESAATYLANRTVSRDVVLFLGAGDINKASQLLLKKLSNKA</sequence>
<feature type="domain" description="Mur ligase central" evidence="2">
    <location>
        <begin position="54"/>
        <end position="157"/>
    </location>
</feature>
<evidence type="ECO:0008006" key="5">
    <source>
        <dbReference type="Google" id="ProtNLM"/>
    </source>
</evidence>
<feature type="non-terminal residue" evidence="3">
    <location>
        <position position="1"/>
    </location>
</feature>
<dbReference type="Gene3D" id="3.40.1190.10">
    <property type="entry name" value="Mur-like, catalytic domain"/>
    <property type="match status" value="2"/>
</dbReference>
<dbReference type="SUPFAM" id="SSF53244">
    <property type="entry name" value="MurD-like peptide ligases, peptide-binding domain"/>
    <property type="match status" value="1"/>
</dbReference>
<dbReference type="InterPro" id="IPR036615">
    <property type="entry name" value="Mur_ligase_C_dom_sf"/>
</dbReference>
<dbReference type="PANTHER" id="PTHR43445">
    <property type="entry name" value="UDP-N-ACETYLMURAMATE--L-ALANINE LIGASE-RELATED"/>
    <property type="match status" value="1"/>
</dbReference>
<dbReference type="InterPro" id="IPR004101">
    <property type="entry name" value="Mur_ligase_C"/>
</dbReference>
<dbReference type="InterPro" id="IPR050061">
    <property type="entry name" value="MurCDEF_pg_biosynth"/>
</dbReference>
<dbReference type="Pfam" id="PF02875">
    <property type="entry name" value="Mur_ligase_C"/>
    <property type="match status" value="1"/>
</dbReference>
<dbReference type="Proteomes" id="UP000178162">
    <property type="component" value="Unassembled WGS sequence"/>
</dbReference>
<proteinExistence type="predicted"/>
<dbReference type="AlphaFoldDB" id="A0A1G1WEA7"/>
<dbReference type="Gene3D" id="3.90.190.20">
    <property type="entry name" value="Mur ligase, C-terminal domain"/>
    <property type="match status" value="1"/>
</dbReference>
<dbReference type="Pfam" id="PF08245">
    <property type="entry name" value="Mur_ligase_M"/>
    <property type="match status" value="1"/>
</dbReference>
<dbReference type="GO" id="GO:0005524">
    <property type="term" value="F:ATP binding"/>
    <property type="evidence" value="ECO:0007669"/>
    <property type="project" value="InterPro"/>
</dbReference>
<evidence type="ECO:0000259" key="2">
    <source>
        <dbReference type="Pfam" id="PF08245"/>
    </source>
</evidence>
<evidence type="ECO:0000313" key="4">
    <source>
        <dbReference type="Proteomes" id="UP000178162"/>
    </source>
</evidence>
<evidence type="ECO:0000259" key="1">
    <source>
        <dbReference type="Pfam" id="PF02875"/>
    </source>
</evidence>